<evidence type="ECO:0000313" key="2">
    <source>
        <dbReference type="EMBL" id="OAQ35677.1"/>
    </source>
</evidence>
<dbReference type="STRING" id="1314771.A0A197KD95"/>
<feature type="region of interest" description="Disordered" evidence="1">
    <location>
        <begin position="1"/>
        <end position="131"/>
    </location>
</feature>
<feature type="region of interest" description="Disordered" evidence="1">
    <location>
        <begin position="571"/>
        <end position="599"/>
    </location>
</feature>
<feature type="region of interest" description="Disordered" evidence="1">
    <location>
        <begin position="1341"/>
        <end position="1371"/>
    </location>
</feature>
<feature type="compositionally biased region" description="Low complexity" evidence="1">
    <location>
        <begin position="1022"/>
        <end position="1054"/>
    </location>
</feature>
<feature type="compositionally biased region" description="Low complexity" evidence="1">
    <location>
        <begin position="31"/>
        <end position="46"/>
    </location>
</feature>
<feature type="compositionally biased region" description="Low complexity" evidence="1">
    <location>
        <begin position="902"/>
        <end position="933"/>
    </location>
</feature>
<keyword evidence="3" id="KW-1185">Reference proteome</keyword>
<feature type="compositionally biased region" description="Basic and acidic residues" evidence="1">
    <location>
        <begin position="1362"/>
        <end position="1371"/>
    </location>
</feature>
<feature type="compositionally biased region" description="Basic residues" evidence="1">
    <location>
        <begin position="95"/>
        <end position="111"/>
    </location>
</feature>
<feature type="region of interest" description="Disordered" evidence="1">
    <location>
        <begin position="1390"/>
        <end position="1412"/>
    </location>
</feature>
<feature type="compositionally biased region" description="Polar residues" evidence="1">
    <location>
        <begin position="1398"/>
        <end position="1410"/>
    </location>
</feature>
<feature type="compositionally biased region" description="Low complexity" evidence="1">
    <location>
        <begin position="571"/>
        <end position="582"/>
    </location>
</feature>
<feature type="compositionally biased region" description="Polar residues" evidence="1">
    <location>
        <begin position="1341"/>
        <end position="1352"/>
    </location>
</feature>
<feature type="compositionally biased region" description="Basic and acidic residues" evidence="1">
    <location>
        <begin position="218"/>
        <end position="238"/>
    </location>
</feature>
<feature type="region of interest" description="Disordered" evidence="1">
    <location>
        <begin position="202"/>
        <end position="247"/>
    </location>
</feature>
<evidence type="ECO:0000256" key="1">
    <source>
        <dbReference type="SAM" id="MobiDB-lite"/>
    </source>
</evidence>
<dbReference type="Proteomes" id="UP000078512">
    <property type="component" value="Unassembled WGS sequence"/>
</dbReference>
<feature type="region of interest" description="Disordered" evidence="1">
    <location>
        <begin position="1274"/>
        <end position="1296"/>
    </location>
</feature>
<feature type="region of interest" description="Disordered" evidence="1">
    <location>
        <begin position="736"/>
        <end position="760"/>
    </location>
</feature>
<gene>
    <name evidence="2" type="ORF">K457DRAFT_12901</name>
</gene>
<feature type="region of interest" description="Disordered" evidence="1">
    <location>
        <begin position="1086"/>
        <end position="1105"/>
    </location>
</feature>
<feature type="compositionally biased region" description="Polar residues" evidence="1">
    <location>
        <begin position="1096"/>
        <end position="1105"/>
    </location>
</feature>
<reference evidence="2 3" key="1">
    <citation type="submission" date="2016-05" db="EMBL/GenBank/DDBJ databases">
        <title>Genome sequencing reveals origins of a unique bacterial endosymbiosis in the earliest lineages of terrestrial Fungi.</title>
        <authorList>
            <consortium name="DOE Joint Genome Institute"/>
            <person name="Uehling J."/>
            <person name="Gryganskyi A."/>
            <person name="Hameed K."/>
            <person name="Tschaplinski T."/>
            <person name="Misztal P."/>
            <person name="Wu S."/>
            <person name="Desiro A."/>
            <person name="Vande Pol N."/>
            <person name="Du Z.-Y."/>
            <person name="Zienkiewicz A."/>
            <person name="Zienkiewicz K."/>
            <person name="Morin E."/>
            <person name="Tisserant E."/>
            <person name="Splivallo R."/>
            <person name="Hainaut M."/>
            <person name="Henrissat B."/>
            <person name="Ohm R."/>
            <person name="Kuo A."/>
            <person name="Yan J."/>
            <person name="Lipzen A."/>
            <person name="Nolan M."/>
            <person name="Labutti K."/>
            <person name="Barry K."/>
            <person name="Goldstein A."/>
            <person name="Labbe J."/>
            <person name="Schadt C."/>
            <person name="Tuskan G."/>
            <person name="Grigoriev I."/>
            <person name="Martin F."/>
            <person name="Vilgalys R."/>
            <person name="Bonito G."/>
        </authorList>
    </citation>
    <scope>NUCLEOTIDE SEQUENCE [LARGE SCALE GENOMIC DNA]</scope>
    <source>
        <strain evidence="2 3">AG-77</strain>
    </source>
</reference>
<name>A0A197KD95_9FUNG</name>
<feature type="compositionally biased region" description="Polar residues" evidence="1">
    <location>
        <begin position="121"/>
        <end position="131"/>
    </location>
</feature>
<dbReference type="EMBL" id="KV442013">
    <property type="protein sequence ID" value="OAQ35677.1"/>
    <property type="molecule type" value="Genomic_DNA"/>
</dbReference>
<organism evidence="2 3">
    <name type="scientific">Linnemannia elongata AG-77</name>
    <dbReference type="NCBI Taxonomy" id="1314771"/>
    <lineage>
        <taxon>Eukaryota</taxon>
        <taxon>Fungi</taxon>
        <taxon>Fungi incertae sedis</taxon>
        <taxon>Mucoromycota</taxon>
        <taxon>Mortierellomycotina</taxon>
        <taxon>Mortierellomycetes</taxon>
        <taxon>Mortierellales</taxon>
        <taxon>Mortierellaceae</taxon>
        <taxon>Linnemannia</taxon>
    </lineage>
</organism>
<accession>A0A197KD95</accession>
<feature type="compositionally biased region" description="Basic and acidic residues" evidence="1">
    <location>
        <begin position="47"/>
        <end position="57"/>
    </location>
</feature>
<feature type="region of interest" description="Disordered" evidence="1">
    <location>
        <begin position="1019"/>
        <end position="1054"/>
    </location>
</feature>
<sequence length="1463" mass="159564">MTPKLATKKREAAAAAAKKAVQGRVELPIVSTTNTTSNGNNNSCNGTEDKTNTDTRDTSPTSSSAGSASISNSSSDSLDSSAGSDSVGIGTKSSASRKKNQKRRKAAKRNKSAATTRTTTMPASVTTESSLSQDTSALFEINSVEQVVEEESLRLSPEENNNNSTQTALITRATLEDGSQAPQEQFKTVKNVISETITFHNINTTTPFPPSDLDSSVQEDKTTLKSKPDNAPEPHERSSAPSFSEPTTVDLLGLDDIVQIGNSLLPPHSTMNKLDITHISLLDCNQEPSGIKHDTSITPGIQPRRPASAAAEVFDFPPLDSDIEIFPSPTTLKGCEAIQAAVTEIGTETHIEPIEYEDEVMTETPVVHNQFNSWSRASERVVMGAIQCLTETKDMELSYVSLLSAITVLNSRYTDCDDHGRVYGSKSTVKAPENMRAVAAAAIGAEDPVGKLYAQLLGILTWPSVVNDLEKEIVRQGVISSDALYIRLYNSILNAGYHLQDEDHVRLGQFLFDRQNTEDALDCLDKIDPTRWTGHIYRLAISCHLFTKPRHLHEAEILFDQYLTHNKSLSSSSFFSSSTSSSATNQGKSMRGSRTPKDMDREQFNKSLIQSWFKQQLDASKWNEIKAQYERRRARLLDAPSNIERFSASLLQLDSVSGGLSEHKKGRSSVSRASFVADNGSVAPGSTESLAAAARTAGITQAPTSVAPEPAPPVAAQSKLSSFSLLSMFRSSKPTSITPPVPTIQTRDISRPSPFPSASTKTIQVNRHLTILDNGMLEECVNHKQFEYGWSIYEGMGPLLEDKDTAKIAMRLCKRAFLGHGGLGPNSPGSPSVLAKDIYIEDETVQSAAIDDQSACTGAGGAGPERSKAVQEDPEIWEARAWVIYNKAMVNPYFLNLTVSPSNSPTQTQSPSVVPSATSSASATIGTSRGSGTLTSPISSMAGTTALSVFLHNTLTIAINSQERSSRYLKAFRIYSTMRNDPLGQYQSQLRDPFVMTCMIKAIYETVLILVRAQDQQRHRQQQQQQQSFSSSATSQQRRASVSSLAPNQQQQPQQMTIGPLIDLAFEIYADMRNVGPIRHLPRLSALAPSTPTPRTPQTAQDVTASSNMGSSMSIFFQLASRTPASSSTAVDLSACGVTAPSNEVSAVNSANTLTTSATTESANGSYLTSTTSSSFSHALPCVLQDLNSTLRPTILARRLPTELYLALLHLCIQVPLSGVSASSQVVKTIVADMVSTKPGQQPANLDRHLAAALQVYHDRWMCRTVELKGRRRCQSSSGRRAHVDESDGGEGEFEEVVLETKEIEQNDDDSEEEIEEGGCIFHGWMYRAEEYVLKHMATSPSDFTTKNNTSTDADEIPSPSTEEKDSPFEVSKYDADLDELDRYLDEKKVGLADEDNNNSSGGIGQNTSEGAAGVNNWMEGLDHDTCNGRFYWDMWNREDPVLQEIRFSRRRARMLWRHVAEL</sequence>
<feature type="compositionally biased region" description="Low complexity" evidence="1">
    <location>
        <begin position="58"/>
        <end position="94"/>
    </location>
</feature>
<proteinExistence type="predicted"/>
<feature type="region of interest" description="Disordered" evidence="1">
    <location>
        <begin position="902"/>
        <end position="936"/>
    </location>
</feature>
<dbReference type="OrthoDB" id="2137681at2759"/>
<feature type="compositionally biased region" description="Acidic residues" evidence="1">
    <location>
        <begin position="1287"/>
        <end position="1296"/>
    </location>
</feature>
<protein>
    <submittedName>
        <fullName evidence="2">Uncharacterized protein</fullName>
    </submittedName>
</protein>
<evidence type="ECO:0000313" key="3">
    <source>
        <dbReference type="Proteomes" id="UP000078512"/>
    </source>
</evidence>